<dbReference type="RefSeq" id="WP_170068283.1">
    <property type="nucleotide sequence ID" value="NZ_CP016438.1"/>
</dbReference>
<evidence type="ECO:0000313" key="1">
    <source>
        <dbReference type="EMBL" id="ANS67334.1"/>
    </source>
</evidence>
<gene>
    <name evidence="1" type="ORF">SLINC_5110</name>
</gene>
<protein>
    <submittedName>
        <fullName evidence="1">Uncharacterized protein</fullName>
    </submittedName>
</protein>
<organism evidence="1 2">
    <name type="scientific">Streptomyces lincolnensis</name>
    <dbReference type="NCBI Taxonomy" id="1915"/>
    <lineage>
        <taxon>Bacteria</taxon>
        <taxon>Bacillati</taxon>
        <taxon>Actinomycetota</taxon>
        <taxon>Actinomycetes</taxon>
        <taxon>Kitasatosporales</taxon>
        <taxon>Streptomycetaceae</taxon>
        <taxon>Streptomyces</taxon>
    </lineage>
</organism>
<evidence type="ECO:0000313" key="2">
    <source>
        <dbReference type="Proteomes" id="UP000092598"/>
    </source>
</evidence>
<proteinExistence type="predicted"/>
<keyword evidence="2" id="KW-1185">Reference proteome</keyword>
<dbReference type="PATRIC" id="fig|1915.4.peg.5663"/>
<reference evidence="1 2" key="1">
    <citation type="submission" date="2016-07" db="EMBL/GenBank/DDBJ databases">
        <title>Enhancement of antibiotic productionsby engineered nitrateutilization in actinobacteria.</title>
        <authorList>
            <person name="Meng S.C."/>
        </authorList>
    </citation>
    <scope>NUCLEOTIDE SEQUENCE [LARGE SCALE GENOMIC DNA]</scope>
    <source>
        <strain evidence="1 2">NRRL 2936</strain>
    </source>
</reference>
<dbReference type="Proteomes" id="UP000092598">
    <property type="component" value="Chromosome"/>
</dbReference>
<dbReference type="KEGG" id="sls:SLINC_5110"/>
<accession>A0A1B1MFI9</accession>
<sequence length="53" mass="5575">MSATEKAQPYPVVAAVSMRDLLASCAAAHAISTPPRMPDPQTAQRPAQDRKAA</sequence>
<dbReference type="AlphaFoldDB" id="A0A1B1MFI9"/>
<dbReference type="EMBL" id="CP016438">
    <property type="protein sequence ID" value="ANS67334.1"/>
    <property type="molecule type" value="Genomic_DNA"/>
</dbReference>
<name>A0A1B1MFI9_STRLN</name>
<dbReference type="STRING" id="1915.SLINC_5110"/>